<evidence type="ECO:0000256" key="6">
    <source>
        <dbReference type="ARBA" id="ARBA00022840"/>
    </source>
</evidence>
<keyword evidence="11" id="KW-1185">Reference proteome</keyword>
<gene>
    <name evidence="10" type="ORF">LX16_3552</name>
</gene>
<sequence>MRAVATAGAVRLVRLLHQDSTASVYSGTVVDSSAPVVVTVAERRADGAGRGVFLDWASRLAKLSTHPHIAPLASAGLTETGRPYMAVHTTRRTFADLLAETGPRPAGQVRALGVALADALSGIHSAGLIHGALQPATVLAGANGRLIVAGFDTTAPSLAHCLPVTGYTSPEHLEACQAGSVHGSPAADVYDLATLLYGALGGRPPWLTGPRDASEPMLRSAPLPDIPGVSTSLTDVLGDGMNPNPRLRPDAATLGRRLAEIDLTGHVKPGTRPHRVAPGLLPRGGPRPVSLPGGADVAVTVTPRRRRRLRVPRPVKVAAATVLAFAAVGGAGFLTFTATDASAEPRCPSEAELTEAVRDTIARAVVTDRLCGEDGYVAVTADVASEEDTRRMVLRQADGRWRIVSGCETDVPAELREYLACGR</sequence>
<keyword evidence="2 10" id="KW-0723">Serine/threonine-protein kinase</keyword>
<keyword evidence="8" id="KW-0472">Membrane</keyword>
<dbReference type="PANTHER" id="PTHR43289">
    <property type="entry name" value="MITOGEN-ACTIVATED PROTEIN KINASE KINASE KINASE 20-RELATED"/>
    <property type="match status" value="1"/>
</dbReference>
<keyword evidence="8" id="KW-0812">Transmembrane</keyword>
<feature type="compositionally biased region" description="Low complexity" evidence="7">
    <location>
        <begin position="276"/>
        <end position="295"/>
    </location>
</feature>
<accession>A0A562V4P2</accession>
<protein>
    <recommendedName>
        <fullName evidence="1">non-specific serine/threonine protein kinase</fullName>
        <ecNumber evidence="1">2.7.11.1</ecNumber>
    </recommendedName>
</protein>
<keyword evidence="3" id="KW-0808">Transferase</keyword>
<feature type="region of interest" description="Disordered" evidence="7">
    <location>
        <begin position="266"/>
        <end position="295"/>
    </location>
</feature>
<organism evidence="10 11">
    <name type="scientific">Stackebrandtia albiflava</name>
    <dbReference type="NCBI Taxonomy" id="406432"/>
    <lineage>
        <taxon>Bacteria</taxon>
        <taxon>Bacillati</taxon>
        <taxon>Actinomycetota</taxon>
        <taxon>Actinomycetes</taxon>
        <taxon>Glycomycetales</taxon>
        <taxon>Glycomycetaceae</taxon>
        <taxon>Stackebrandtia</taxon>
    </lineage>
</organism>
<dbReference type="Proteomes" id="UP000321617">
    <property type="component" value="Unassembled WGS sequence"/>
</dbReference>
<evidence type="ECO:0000256" key="7">
    <source>
        <dbReference type="SAM" id="MobiDB-lite"/>
    </source>
</evidence>
<evidence type="ECO:0000313" key="10">
    <source>
        <dbReference type="EMBL" id="TWJ12788.1"/>
    </source>
</evidence>
<evidence type="ECO:0000256" key="5">
    <source>
        <dbReference type="ARBA" id="ARBA00022777"/>
    </source>
</evidence>
<dbReference type="OrthoDB" id="5181506at2"/>
<dbReference type="PANTHER" id="PTHR43289:SF6">
    <property type="entry name" value="SERINE_THREONINE-PROTEIN KINASE NEKL-3"/>
    <property type="match status" value="1"/>
</dbReference>
<evidence type="ECO:0000256" key="1">
    <source>
        <dbReference type="ARBA" id="ARBA00012513"/>
    </source>
</evidence>
<dbReference type="GO" id="GO:0004674">
    <property type="term" value="F:protein serine/threonine kinase activity"/>
    <property type="evidence" value="ECO:0007669"/>
    <property type="project" value="UniProtKB-KW"/>
</dbReference>
<dbReference type="InterPro" id="IPR011009">
    <property type="entry name" value="Kinase-like_dom_sf"/>
</dbReference>
<dbReference type="EC" id="2.7.11.1" evidence="1"/>
<evidence type="ECO:0000313" key="11">
    <source>
        <dbReference type="Proteomes" id="UP000321617"/>
    </source>
</evidence>
<comment type="caution">
    <text evidence="10">The sequence shown here is derived from an EMBL/GenBank/DDBJ whole genome shotgun (WGS) entry which is preliminary data.</text>
</comment>
<dbReference type="SMART" id="SM00220">
    <property type="entry name" value="S_TKc"/>
    <property type="match status" value="1"/>
</dbReference>
<dbReference type="InterPro" id="IPR000719">
    <property type="entry name" value="Prot_kinase_dom"/>
</dbReference>
<feature type="transmembrane region" description="Helical" evidence="8">
    <location>
        <begin position="315"/>
        <end position="336"/>
    </location>
</feature>
<dbReference type="AlphaFoldDB" id="A0A562V4P2"/>
<keyword evidence="4" id="KW-0547">Nucleotide-binding</keyword>
<evidence type="ECO:0000256" key="4">
    <source>
        <dbReference type="ARBA" id="ARBA00022741"/>
    </source>
</evidence>
<dbReference type="SUPFAM" id="SSF56112">
    <property type="entry name" value="Protein kinase-like (PK-like)"/>
    <property type="match status" value="1"/>
</dbReference>
<keyword evidence="6" id="KW-0067">ATP-binding</keyword>
<reference evidence="10 11" key="1">
    <citation type="journal article" date="2013" name="Stand. Genomic Sci.">
        <title>Genomic Encyclopedia of Type Strains, Phase I: The one thousand microbial genomes (KMG-I) project.</title>
        <authorList>
            <person name="Kyrpides N.C."/>
            <person name="Woyke T."/>
            <person name="Eisen J.A."/>
            <person name="Garrity G."/>
            <person name="Lilburn T.G."/>
            <person name="Beck B.J."/>
            <person name="Whitman W.B."/>
            <person name="Hugenholtz P."/>
            <person name="Klenk H.P."/>
        </authorList>
    </citation>
    <scope>NUCLEOTIDE SEQUENCE [LARGE SCALE GENOMIC DNA]</scope>
    <source>
        <strain evidence="10 11">DSM 45044</strain>
    </source>
</reference>
<dbReference type="EMBL" id="VLLL01000006">
    <property type="protein sequence ID" value="TWJ12788.1"/>
    <property type="molecule type" value="Genomic_DNA"/>
</dbReference>
<feature type="domain" description="Protein kinase" evidence="9">
    <location>
        <begin position="10"/>
        <end position="261"/>
    </location>
</feature>
<dbReference type="GO" id="GO:0005524">
    <property type="term" value="F:ATP binding"/>
    <property type="evidence" value="ECO:0007669"/>
    <property type="project" value="UniProtKB-KW"/>
</dbReference>
<evidence type="ECO:0000256" key="8">
    <source>
        <dbReference type="SAM" id="Phobius"/>
    </source>
</evidence>
<dbReference type="PROSITE" id="PS50011">
    <property type="entry name" value="PROTEIN_KINASE_DOM"/>
    <property type="match status" value="1"/>
</dbReference>
<dbReference type="RefSeq" id="WP_147140166.1">
    <property type="nucleotide sequence ID" value="NZ_BAABIJ010000002.1"/>
</dbReference>
<name>A0A562V4P2_9ACTN</name>
<evidence type="ECO:0000256" key="2">
    <source>
        <dbReference type="ARBA" id="ARBA00022527"/>
    </source>
</evidence>
<dbReference type="Gene3D" id="1.10.510.10">
    <property type="entry name" value="Transferase(Phosphotransferase) domain 1"/>
    <property type="match status" value="1"/>
</dbReference>
<evidence type="ECO:0000256" key="3">
    <source>
        <dbReference type="ARBA" id="ARBA00022679"/>
    </source>
</evidence>
<keyword evidence="8" id="KW-1133">Transmembrane helix</keyword>
<keyword evidence="5 10" id="KW-0418">Kinase</keyword>
<proteinExistence type="predicted"/>
<evidence type="ECO:0000259" key="9">
    <source>
        <dbReference type="PROSITE" id="PS50011"/>
    </source>
</evidence>